<protein>
    <submittedName>
        <fullName evidence="1">Uncharacterized protein</fullName>
    </submittedName>
</protein>
<evidence type="ECO:0000313" key="1">
    <source>
        <dbReference type="EMBL" id="JAD41703.1"/>
    </source>
</evidence>
<name>A0A0A8ZVJ0_ARUDO</name>
<organism evidence="1">
    <name type="scientific">Arundo donax</name>
    <name type="common">Giant reed</name>
    <name type="synonym">Donax arundinaceus</name>
    <dbReference type="NCBI Taxonomy" id="35708"/>
    <lineage>
        <taxon>Eukaryota</taxon>
        <taxon>Viridiplantae</taxon>
        <taxon>Streptophyta</taxon>
        <taxon>Embryophyta</taxon>
        <taxon>Tracheophyta</taxon>
        <taxon>Spermatophyta</taxon>
        <taxon>Magnoliopsida</taxon>
        <taxon>Liliopsida</taxon>
        <taxon>Poales</taxon>
        <taxon>Poaceae</taxon>
        <taxon>PACMAD clade</taxon>
        <taxon>Arundinoideae</taxon>
        <taxon>Arundineae</taxon>
        <taxon>Arundo</taxon>
    </lineage>
</organism>
<accession>A0A0A8ZVJ0</accession>
<reference evidence="1" key="1">
    <citation type="submission" date="2014-09" db="EMBL/GenBank/DDBJ databases">
        <authorList>
            <person name="Magalhaes I.L.F."/>
            <person name="Oliveira U."/>
            <person name="Santos F.R."/>
            <person name="Vidigal T.H.D.A."/>
            <person name="Brescovit A.D."/>
            <person name="Santos A.J."/>
        </authorList>
    </citation>
    <scope>NUCLEOTIDE SEQUENCE</scope>
    <source>
        <tissue evidence="1">Shoot tissue taken approximately 20 cm above the soil surface</tissue>
    </source>
</reference>
<sequence length="21" mass="2426">MVLLPSQNAWGLNFILKCKYS</sequence>
<proteinExistence type="predicted"/>
<reference evidence="1" key="2">
    <citation type="journal article" date="2015" name="Data Brief">
        <title>Shoot transcriptome of the giant reed, Arundo donax.</title>
        <authorList>
            <person name="Barrero R.A."/>
            <person name="Guerrero F.D."/>
            <person name="Moolhuijzen P."/>
            <person name="Goolsby J.A."/>
            <person name="Tidwell J."/>
            <person name="Bellgard S.E."/>
            <person name="Bellgard M.I."/>
        </authorList>
    </citation>
    <scope>NUCLEOTIDE SEQUENCE</scope>
    <source>
        <tissue evidence="1">Shoot tissue taken approximately 20 cm above the soil surface</tissue>
    </source>
</reference>
<dbReference type="AlphaFoldDB" id="A0A0A8ZVJ0"/>
<dbReference type="EMBL" id="GBRH01256192">
    <property type="protein sequence ID" value="JAD41703.1"/>
    <property type="molecule type" value="Transcribed_RNA"/>
</dbReference>